<dbReference type="GO" id="GO:0012505">
    <property type="term" value="C:endomembrane system"/>
    <property type="evidence" value="ECO:0007669"/>
    <property type="project" value="UniProtKB-SubCell"/>
</dbReference>
<dbReference type="Proteomes" id="UP000193944">
    <property type="component" value="Unassembled WGS sequence"/>
</dbReference>
<evidence type="ECO:0000256" key="5">
    <source>
        <dbReference type="SAM" id="Phobius"/>
    </source>
</evidence>
<dbReference type="GO" id="GO:0007096">
    <property type="term" value="P:regulation of exit from mitosis"/>
    <property type="evidence" value="ECO:0007669"/>
    <property type="project" value="TreeGrafter"/>
</dbReference>
<dbReference type="OrthoDB" id="2156999at2759"/>
<comment type="subcellular location">
    <subcellularLocation>
        <location evidence="1">Endomembrane system</location>
        <topology evidence="1">Multi-pass membrane protein</topology>
    </subcellularLocation>
</comment>
<keyword evidence="2 5" id="KW-0812">Transmembrane</keyword>
<dbReference type="InterPro" id="IPR018819">
    <property type="entry name" value="Nur1/Mug154"/>
</dbReference>
<reference evidence="6 7" key="2">
    <citation type="submission" date="2016-08" db="EMBL/GenBank/DDBJ databases">
        <title>Pervasive Adenine N6-methylation of Active Genes in Fungi.</title>
        <authorList>
            <consortium name="DOE Joint Genome Institute"/>
            <person name="Mondo S.J."/>
            <person name="Dannebaum R.O."/>
            <person name="Kuo R.C."/>
            <person name="Labutti K."/>
            <person name="Haridas S."/>
            <person name="Kuo A."/>
            <person name="Salamov A."/>
            <person name="Ahrendt S.R."/>
            <person name="Lipzen A."/>
            <person name="Sullivan W."/>
            <person name="Andreopoulos W.B."/>
            <person name="Clum A."/>
            <person name="Lindquist E."/>
            <person name="Daum C."/>
            <person name="Ramamoorthy G.K."/>
            <person name="Gryganskyi A."/>
            <person name="Culley D."/>
            <person name="Magnuson J.K."/>
            <person name="James T.Y."/>
            <person name="O'Malley M.A."/>
            <person name="Stajich J.E."/>
            <person name="Spatafora J.W."/>
            <person name="Visel A."/>
            <person name="Grigoriev I.V."/>
        </authorList>
    </citation>
    <scope>NUCLEOTIDE SEQUENCE [LARGE SCALE GENOMIC DNA]</scope>
    <source>
        <strain evidence="6 7">S4</strain>
    </source>
</reference>
<dbReference type="EMBL" id="MCFG01000268">
    <property type="protein sequence ID" value="ORX76997.1"/>
    <property type="molecule type" value="Genomic_DNA"/>
</dbReference>
<evidence type="ECO:0000313" key="6">
    <source>
        <dbReference type="EMBL" id="ORX76997.1"/>
    </source>
</evidence>
<dbReference type="STRING" id="1754192.A0A1Y1WTY3"/>
<accession>A0A1Y1WTY3</accession>
<evidence type="ECO:0000256" key="1">
    <source>
        <dbReference type="ARBA" id="ARBA00004127"/>
    </source>
</evidence>
<dbReference type="PANTHER" id="PTHR28293:SF1">
    <property type="entry name" value="NUCLEAR RIM PROTEIN 1"/>
    <property type="match status" value="1"/>
</dbReference>
<feature type="transmembrane region" description="Helical" evidence="5">
    <location>
        <begin position="114"/>
        <end position="139"/>
    </location>
</feature>
<evidence type="ECO:0000256" key="2">
    <source>
        <dbReference type="ARBA" id="ARBA00022692"/>
    </source>
</evidence>
<reference evidence="6 7" key="1">
    <citation type="submission" date="2016-08" db="EMBL/GenBank/DDBJ databases">
        <title>A Parts List for Fungal Cellulosomes Revealed by Comparative Genomics.</title>
        <authorList>
            <consortium name="DOE Joint Genome Institute"/>
            <person name="Haitjema C.H."/>
            <person name="Gilmore S.P."/>
            <person name="Henske J.K."/>
            <person name="Solomon K.V."/>
            <person name="De Groot R."/>
            <person name="Kuo A."/>
            <person name="Mondo S.J."/>
            <person name="Salamov A.A."/>
            <person name="Labutti K."/>
            <person name="Zhao Z."/>
            <person name="Chiniquy J."/>
            <person name="Barry K."/>
            <person name="Brewer H.M."/>
            <person name="Purvine S.O."/>
            <person name="Wright A.T."/>
            <person name="Boxma B."/>
            <person name="Van Alen T."/>
            <person name="Hackstein J.H."/>
            <person name="Baker S.E."/>
            <person name="Grigoriev I.V."/>
            <person name="O'Malley M.A."/>
        </authorList>
    </citation>
    <scope>NUCLEOTIDE SEQUENCE [LARGE SCALE GENOMIC DNA]</scope>
    <source>
        <strain evidence="6 7">S4</strain>
    </source>
</reference>
<dbReference type="PANTHER" id="PTHR28293">
    <property type="entry name" value="NUCLEAR RIM PROTEIN 1"/>
    <property type="match status" value="1"/>
</dbReference>
<gene>
    <name evidence="6" type="ORF">BCR32DRAFT_295880</name>
</gene>
<keyword evidence="4 5" id="KW-0472">Membrane</keyword>
<keyword evidence="7" id="KW-1185">Reference proteome</keyword>
<evidence type="ECO:0000313" key="7">
    <source>
        <dbReference type="Proteomes" id="UP000193944"/>
    </source>
</evidence>
<name>A0A1Y1WTY3_9FUNG</name>
<proteinExistence type="predicted"/>
<dbReference type="Pfam" id="PF10332">
    <property type="entry name" value="DUF2418"/>
    <property type="match status" value="1"/>
</dbReference>
<protein>
    <submittedName>
        <fullName evidence="6">Uncharacterized protein</fullName>
    </submittedName>
</protein>
<comment type="caution">
    <text evidence="6">The sequence shown here is derived from an EMBL/GenBank/DDBJ whole genome shotgun (WGS) entry which is preliminary data.</text>
</comment>
<organism evidence="6 7">
    <name type="scientific">Anaeromyces robustus</name>
    <dbReference type="NCBI Taxonomy" id="1754192"/>
    <lineage>
        <taxon>Eukaryota</taxon>
        <taxon>Fungi</taxon>
        <taxon>Fungi incertae sedis</taxon>
        <taxon>Chytridiomycota</taxon>
        <taxon>Chytridiomycota incertae sedis</taxon>
        <taxon>Neocallimastigomycetes</taxon>
        <taxon>Neocallimastigales</taxon>
        <taxon>Neocallimastigaceae</taxon>
        <taxon>Anaeromyces</taxon>
    </lineage>
</organism>
<keyword evidence="3 5" id="KW-1133">Transmembrane helix</keyword>
<dbReference type="GO" id="GO:0043007">
    <property type="term" value="P:maintenance of rDNA"/>
    <property type="evidence" value="ECO:0007669"/>
    <property type="project" value="TreeGrafter"/>
</dbReference>
<dbReference type="AlphaFoldDB" id="A0A1Y1WTY3"/>
<evidence type="ECO:0000256" key="4">
    <source>
        <dbReference type="ARBA" id="ARBA00023136"/>
    </source>
</evidence>
<evidence type="ECO:0000256" key="3">
    <source>
        <dbReference type="ARBA" id="ARBA00022989"/>
    </source>
</evidence>
<sequence>MYQQVFFNKKKYQIINAKLDDQSIKKRIILIDINEYVPNWATTYWGIIVFPFYKYFSKKSEVNRKVKFSQDNNNSNQKYMYIKVWDPPYFSLSLFSCFSPPQLLYLSKVRQDNWYIFAFQAFIISVMLQIIIGLCVNLVSDKDLINKEVFKEYNEKFVYNKLCVPKFNKCVGTDTDLFEDDQNRLSLYDSDVINKNLRINSKNYYNSNYKPPSGPNRYANNRFNDNYDYPNRNELNPNFRNNYDPRLNNNYQDYYYKDNYRNNIYHRNSYQYNPNEIINDNSYGYSRRDPYSHMNYKSYTRDNDNKYSPTKSIISNKNNNIPKIADVDDNGEFIVTTNINNSRINCDENGCFKSNVDIDDEKDVPYSLKEKNDLYKKSPSKYSFISNNSFSSNTLYNNNNSNSFISLNNNSNSFIRNNNNNNNNNLDKRNLSFSDKTKFVIIDKNNLSFHNNDNCELNEKKSTISHDNTFNNNMKKFQYIDKKDFNIASSETKTKNINNINNKDDDYVCLLDSLE</sequence>